<accession>A0A1Y0CHQ4</accession>
<dbReference type="Pfam" id="PF06271">
    <property type="entry name" value="RDD"/>
    <property type="match status" value="1"/>
</dbReference>
<evidence type="ECO:0000256" key="6">
    <source>
        <dbReference type="SAM" id="MobiDB-lite"/>
    </source>
</evidence>
<dbReference type="GO" id="GO:0005886">
    <property type="term" value="C:plasma membrane"/>
    <property type="evidence" value="ECO:0007669"/>
    <property type="project" value="UniProtKB-SubCell"/>
</dbReference>
<evidence type="ECO:0000256" key="3">
    <source>
        <dbReference type="ARBA" id="ARBA00022692"/>
    </source>
</evidence>
<feature type="compositionally biased region" description="Basic and acidic residues" evidence="6">
    <location>
        <begin position="1"/>
        <end position="13"/>
    </location>
</feature>
<keyword evidence="4 7" id="KW-1133">Transmembrane helix</keyword>
<dbReference type="KEGG" id="mdx:BTO20_38185"/>
<dbReference type="Proteomes" id="UP000195331">
    <property type="component" value="Plasmid unnamed3"/>
</dbReference>
<evidence type="ECO:0000256" key="1">
    <source>
        <dbReference type="ARBA" id="ARBA00004651"/>
    </source>
</evidence>
<feature type="transmembrane region" description="Helical" evidence="7">
    <location>
        <begin position="114"/>
        <end position="136"/>
    </location>
</feature>
<evidence type="ECO:0000259" key="8">
    <source>
        <dbReference type="Pfam" id="PF06271"/>
    </source>
</evidence>
<proteinExistence type="predicted"/>
<keyword evidence="3 7" id="KW-0812">Transmembrane</keyword>
<feature type="domain" description="RDD" evidence="8">
    <location>
        <begin position="27"/>
        <end position="155"/>
    </location>
</feature>
<evidence type="ECO:0000256" key="4">
    <source>
        <dbReference type="ARBA" id="ARBA00022989"/>
    </source>
</evidence>
<evidence type="ECO:0000313" key="9">
    <source>
        <dbReference type="EMBL" id="ART74445.1"/>
    </source>
</evidence>
<protein>
    <recommendedName>
        <fullName evidence="8">RDD domain-containing protein</fullName>
    </recommendedName>
</protein>
<feature type="region of interest" description="Disordered" evidence="6">
    <location>
        <begin position="1"/>
        <end position="27"/>
    </location>
</feature>
<reference evidence="9 10" key="1">
    <citation type="submission" date="2017-04" db="EMBL/GenBank/DDBJ databases">
        <title>Whole Genome Sequence of 1,4-Dioxane Degrading Bacterium Mycobacterium dioxanotrophicus PH-06.</title>
        <authorList>
            <person name="He Y."/>
        </authorList>
    </citation>
    <scope>NUCLEOTIDE SEQUENCE [LARGE SCALE GENOMIC DNA]</scope>
    <source>
        <strain evidence="9 10">PH-06</strain>
        <plasmid evidence="9 10">unnamed3</plasmid>
    </source>
</reference>
<evidence type="ECO:0000256" key="2">
    <source>
        <dbReference type="ARBA" id="ARBA00022475"/>
    </source>
</evidence>
<comment type="subcellular location">
    <subcellularLocation>
        <location evidence="1">Cell membrane</location>
        <topology evidence="1">Multi-pass membrane protein</topology>
    </subcellularLocation>
</comment>
<organism evidence="9 10">
    <name type="scientific">Mycobacterium dioxanotrophicus</name>
    <dbReference type="NCBI Taxonomy" id="482462"/>
    <lineage>
        <taxon>Bacteria</taxon>
        <taxon>Bacillati</taxon>
        <taxon>Actinomycetota</taxon>
        <taxon>Actinomycetes</taxon>
        <taxon>Mycobacteriales</taxon>
        <taxon>Mycobacteriaceae</taxon>
        <taxon>Mycobacterium</taxon>
    </lineage>
</organism>
<evidence type="ECO:0000256" key="5">
    <source>
        <dbReference type="ARBA" id="ARBA00023136"/>
    </source>
</evidence>
<dbReference type="OrthoDB" id="4555857at2"/>
<geneLocation type="plasmid" evidence="9 10">
    <name>unnamed3</name>
</geneLocation>
<evidence type="ECO:0000256" key="7">
    <source>
        <dbReference type="SAM" id="Phobius"/>
    </source>
</evidence>
<keyword evidence="2" id="KW-1003">Cell membrane</keyword>
<feature type="transmembrane region" description="Helical" evidence="7">
    <location>
        <begin position="60"/>
        <end position="78"/>
    </location>
</feature>
<keyword evidence="9" id="KW-0614">Plasmid</keyword>
<keyword evidence="5 7" id="KW-0472">Membrane</keyword>
<dbReference type="InterPro" id="IPR051791">
    <property type="entry name" value="Pra-immunoreactive"/>
</dbReference>
<evidence type="ECO:0000313" key="10">
    <source>
        <dbReference type="Proteomes" id="UP000195331"/>
    </source>
</evidence>
<gene>
    <name evidence="9" type="ORF">BTO20_38185</name>
</gene>
<dbReference type="InterPro" id="IPR010432">
    <property type="entry name" value="RDD"/>
</dbReference>
<dbReference type="RefSeq" id="WP_087083778.1">
    <property type="nucleotide sequence ID" value="NZ_CP020812.1"/>
</dbReference>
<dbReference type="PANTHER" id="PTHR36115">
    <property type="entry name" value="PROLINE-RICH ANTIGEN HOMOLOG-RELATED"/>
    <property type="match status" value="1"/>
</dbReference>
<keyword evidence="10" id="KW-1185">Reference proteome</keyword>
<sequence>MTVDDSDPKDPRGIHSPGPSPADAQAAGLGSRLGARVIDNLIVLVLAVVIAIPLGAERNLYAIIAVSGLAGFIYFIVFESTRGWTPGKKVMGLQVRGPDVAAMPTMKQSAIRNAFTLLVVLPFVGVLLGLTAYPLIASTIGNSPNQQGIHDRWAGGTRVLRNRR</sequence>
<name>A0A1Y0CHQ4_9MYCO</name>
<dbReference type="AlphaFoldDB" id="A0A1Y0CHQ4"/>
<feature type="transmembrane region" description="Helical" evidence="7">
    <location>
        <begin position="37"/>
        <end position="54"/>
    </location>
</feature>
<dbReference type="EMBL" id="CP020812">
    <property type="protein sequence ID" value="ART74445.1"/>
    <property type="molecule type" value="Genomic_DNA"/>
</dbReference>